<dbReference type="RefSeq" id="XP_003678985.1">
    <property type="nucleotide sequence ID" value="XM_003678937.1"/>
</dbReference>
<dbReference type="CDD" id="cd12935">
    <property type="entry name" value="LEM_like"/>
    <property type="match status" value="1"/>
</dbReference>
<dbReference type="InterPro" id="IPR018996">
    <property type="entry name" value="Man1/Src1-like_C"/>
</dbReference>
<reference evidence="11 12" key="1">
    <citation type="journal article" date="2011" name="Proc. Natl. Acad. Sci. U.S.A.">
        <title>Evolutionary erosion of yeast sex chromosomes by mating-type switching accidents.</title>
        <authorList>
            <person name="Gordon J.L."/>
            <person name="Armisen D."/>
            <person name="Proux-Wera E."/>
            <person name="Oheigeartaigh S.S."/>
            <person name="Byrne K.P."/>
            <person name="Wolfe K.H."/>
        </authorList>
    </citation>
    <scope>NUCLEOTIDE SEQUENCE [LARGE SCALE GENOMIC DNA]</scope>
    <source>
        <strain evidence="12">ATCC 10662 / CBS 1146 / NBRC 0425 / NCYC 2629 / NRRL Y-866</strain>
    </source>
</reference>
<dbReference type="GO" id="GO:0071763">
    <property type="term" value="P:nuclear membrane organization"/>
    <property type="evidence" value="ECO:0007669"/>
    <property type="project" value="TreeGrafter"/>
</dbReference>
<accession>G8ZMD0</accession>
<evidence type="ECO:0000256" key="4">
    <source>
        <dbReference type="ARBA" id="ARBA00022989"/>
    </source>
</evidence>
<dbReference type="InterPro" id="IPR041885">
    <property type="entry name" value="MAN1_winged_helix_dom"/>
</dbReference>
<dbReference type="eggNOG" id="ENOG502QVG5">
    <property type="taxonomic scope" value="Eukaryota"/>
</dbReference>
<dbReference type="PANTHER" id="PTHR47808:SF2">
    <property type="entry name" value="LEM DOMAIN-CONTAINING PROTEIN 2"/>
    <property type="match status" value="1"/>
</dbReference>
<dbReference type="Gene3D" id="1.10.720.30">
    <property type="entry name" value="SAP domain"/>
    <property type="match status" value="1"/>
</dbReference>
<dbReference type="EMBL" id="HE616742">
    <property type="protein sequence ID" value="CCE89774.1"/>
    <property type="molecule type" value="Genomic_DNA"/>
</dbReference>
<dbReference type="Gene3D" id="1.10.10.1180">
    <property type="entry name" value="MAN1, winged-helix domain"/>
    <property type="match status" value="1"/>
</dbReference>
<proteinExistence type="predicted"/>
<feature type="domain" description="Man1/Src1-like C-terminal" evidence="9">
    <location>
        <begin position="407"/>
        <end position="785"/>
    </location>
</feature>
<dbReference type="GO" id="GO:0034087">
    <property type="term" value="P:establishment of mitotic sister chromatid cohesion"/>
    <property type="evidence" value="ECO:0007669"/>
    <property type="project" value="EnsemblFungi"/>
</dbReference>
<feature type="compositionally biased region" description="Polar residues" evidence="7">
    <location>
        <begin position="118"/>
        <end position="132"/>
    </location>
</feature>
<evidence type="ECO:0000256" key="1">
    <source>
        <dbReference type="ARBA" id="ARBA00004540"/>
    </source>
</evidence>
<gene>
    <name evidence="11" type="primary">TDEL0A04420</name>
    <name evidence="11" type="ORF">TDEL_0A04420</name>
</gene>
<dbReference type="Proteomes" id="UP000005627">
    <property type="component" value="Chromosome 1"/>
</dbReference>
<keyword evidence="4 8" id="KW-1133">Transmembrane helix</keyword>
<dbReference type="Pfam" id="PF12949">
    <property type="entry name" value="HeH"/>
    <property type="match status" value="1"/>
</dbReference>
<dbReference type="GeneID" id="11502663"/>
<dbReference type="KEGG" id="tdl:TDEL_0A04420"/>
<evidence type="ECO:0000259" key="9">
    <source>
        <dbReference type="Pfam" id="PF09402"/>
    </source>
</evidence>
<dbReference type="GO" id="GO:0003682">
    <property type="term" value="F:chromatin binding"/>
    <property type="evidence" value="ECO:0007669"/>
    <property type="project" value="InterPro"/>
</dbReference>
<feature type="domain" description="HeH/LEM" evidence="10">
    <location>
        <begin position="12"/>
        <end position="46"/>
    </location>
</feature>
<evidence type="ECO:0008006" key="13">
    <source>
        <dbReference type="Google" id="ProtNLM"/>
    </source>
</evidence>
<keyword evidence="5 8" id="KW-0472">Membrane</keyword>
<evidence type="ECO:0000256" key="8">
    <source>
        <dbReference type="SAM" id="Phobius"/>
    </source>
</evidence>
<dbReference type="GO" id="GO:0005783">
    <property type="term" value="C:endoplasmic reticulum"/>
    <property type="evidence" value="ECO:0007669"/>
    <property type="project" value="TreeGrafter"/>
</dbReference>
<feature type="transmembrane region" description="Helical" evidence="8">
    <location>
        <begin position="673"/>
        <end position="691"/>
    </location>
</feature>
<evidence type="ECO:0000256" key="3">
    <source>
        <dbReference type="ARBA" id="ARBA00022692"/>
    </source>
</evidence>
<feature type="compositionally biased region" description="Basic and acidic residues" evidence="7">
    <location>
        <begin position="141"/>
        <end position="184"/>
    </location>
</feature>
<feature type="transmembrane region" description="Helical" evidence="8">
    <location>
        <begin position="391"/>
        <end position="417"/>
    </location>
</feature>
<dbReference type="InterPro" id="IPR036361">
    <property type="entry name" value="SAP_dom_sf"/>
</dbReference>
<evidence type="ECO:0000313" key="12">
    <source>
        <dbReference type="Proteomes" id="UP000005627"/>
    </source>
</evidence>
<dbReference type="Pfam" id="PF09402">
    <property type="entry name" value="MSC"/>
    <property type="match status" value="1"/>
</dbReference>
<evidence type="ECO:0000313" key="11">
    <source>
        <dbReference type="EMBL" id="CCE89774.1"/>
    </source>
</evidence>
<dbReference type="GO" id="GO:0043007">
    <property type="term" value="P:maintenance of rDNA"/>
    <property type="evidence" value="ECO:0007669"/>
    <property type="project" value="EnsemblFungi"/>
</dbReference>
<dbReference type="GO" id="GO:0034399">
    <property type="term" value="C:nuclear periphery"/>
    <property type="evidence" value="ECO:0007669"/>
    <property type="project" value="TreeGrafter"/>
</dbReference>
<keyword evidence="2" id="KW-0597">Phosphoprotein</keyword>
<evidence type="ECO:0000259" key="10">
    <source>
        <dbReference type="Pfam" id="PF12949"/>
    </source>
</evidence>
<dbReference type="InterPro" id="IPR044780">
    <property type="entry name" value="Heh2/Src1"/>
</dbReference>
<keyword evidence="3 8" id="KW-0812">Transmembrane</keyword>
<dbReference type="InterPro" id="IPR025856">
    <property type="entry name" value="HeH/LEM_domain"/>
</dbReference>
<keyword evidence="12" id="KW-1185">Reference proteome</keyword>
<evidence type="ECO:0000256" key="7">
    <source>
        <dbReference type="SAM" id="MobiDB-lite"/>
    </source>
</evidence>
<dbReference type="AlphaFoldDB" id="G8ZMD0"/>
<dbReference type="GO" id="GO:0005637">
    <property type="term" value="C:nuclear inner membrane"/>
    <property type="evidence" value="ECO:0007669"/>
    <property type="project" value="UniProtKB-SubCell"/>
</dbReference>
<feature type="compositionally biased region" description="Low complexity" evidence="7">
    <location>
        <begin position="203"/>
        <end position="215"/>
    </location>
</feature>
<dbReference type="STRING" id="1076872.G8ZMD0"/>
<dbReference type="OrthoDB" id="2503928at2759"/>
<dbReference type="GO" id="GO:0000070">
    <property type="term" value="P:mitotic sister chromatid segregation"/>
    <property type="evidence" value="ECO:0007669"/>
    <property type="project" value="EnsemblFungi"/>
</dbReference>
<dbReference type="PANTHER" id="PTHR47808">
    <property type="entry name" value="INNER NUCLEAR MEMBRANE PROTEIN HEH2-RELATED"/>
    <property type="match status" value="1"/>
</dbReference>
<dbReference type="FunCoup" id="G8ZMD0">
    <property type="interactions" value="63"/>
</dbReference>
<dbReference type="GO" id="GO:0070550">
    <property type="term" value="P:rDNA chromatin condensation"/>
    <property type="evidence" value="ECO:0007669"/>
    <property type="project" value="EnsemblFungi"/>
</dbReference>
<name>G8ZMD0_TORDE</name>
<dbReference type="HOGENOM" id="CLU_010838_0_0_1"/>
<feature type="region of interest" description="Disordered" evidence="7">
    <location>
        <begin position="267"/>
        <end position="350"/>
    </location>
</feature>
<feature type="region of interest" description="Disordered" evidence="7">
    <location>
        <begin position="74"/>
        <end position="218"/>
    </location>
</feature>
<evidence type="ECO:0000256" key="6">
    <source>
        <dbReference type="ARBA" id="ARBA00023242"/>
    </source>
</evidence>
<comment type="subcellular location">
    <subcellularLocation>
        <location evidence="1">Nucleus inner membrane</location>
    </subcellularLocation>
</comment>
<protein>
    <recommendedName>
        <fullName evidence="13">Man1/Src1 C-terminal domain-containing protein</fullName>
    </recommendedName>
</protein>
<evidence type="ECO:0000256" key="5">
    <source>
        <dbReference type="ARBA" id="ARBA00023136"/>
    </source>
</evidence>
<keyword evidence="6" id="KW-0539">Nucleus</keyword>
<evidence type="ECO:0000256" key="2">
    <source>
        <dbReference type="ARBA" id="ARBA00022553"/>
    </source>
</evidence>
<organism evidence="11 12">
    <name type="scientific">Torulaspora delbrueckii</name>
    <name type="common">Yeast</name>
    <name type="synonym">Candida colliculosa</name>
    <dbReference type="NCBI Taxonomy" id="4950"/>
    <lineage>
        <taxon>Eukaryota</taxon>
        <taxon>Fungi</taxon>
        <taxon>Dikarya</taxon>
        <taxon>Ascomycota</taxon>
        <taxon>Saccharomycotina</taxon>
        <taxon>Saccharomycetes</taxon>
        <taxon>Saccharomycetales</taxon>
        <taxon>Saccharomycetaceae</taxon>
        <taxon>Torulaspora</taxon>
    </lineage>
</organism>
<sequence>MDTKYLEPGFDPSSLKVAQLRRILTENGVEFQPQAKKNTLLGLFNEHVKPKIPKLRRRYENLLPSDKGIVTVGTVNKKKKKKKNKLESNPSGSENYEADINASKSDTLDPSAHLKESTPFSDVNEFQQSSGFNRKARKRKVTEESNVKDADGDLEMDMKVEETDKKRRRKIGEGDHTPITDKVARKTTKKSPHRSLTIDKFESSSSSDSSFNESSILNVSRRDQSGHLSMEVASPKNDFSYGKRTLAPDLTKLKVSPAFEEELKMAYKESSVPVLARSDSQSGQDKEYASGPADVSLEKNESSISVTPVRSEPASEEEVVLSEATVSKEEVAPRESSTDELEQKNYTPELITEQDVQESDDRVKHMQEVIDDINEKAQETPRRTYSKVSSFFKSLATTLQALSIFFLVMTPIIYGLWYREQRVLVGYCGHEIESSPSLDFESPVLAEFGDLLEAQKPRCLPCPDHAICYPYMKMKCGPEYTLQPNRWSLHGLIPLSDACVKDSRREKLIGEVVKKSLEFLRTKNAQHSCGEGKDDLKSGMTEEELYQIFYESRAPWINDEEFDELWAQAVADLIQEPEITWRQVSNIFFESNSISRALFTNDFNQYVQLSNGKFEVPDSPSDDAETDGLQRAEGHLSQANGYEKNRVFRSTSKKYIGLRCRFEREISNTYHRFSHFIWTVITISILIKLISYKIRNYYKQREAVDHISKKVIIRLKATKKQQQGANFLSTVQLRDVLLADITDLKRKNSMWQRVVRKLENNNTNVKSSLMEIHGEIMKCWEWVGPVESEPNNEEREHGRQQE</sequence>
<dbReference type="InParanoid" id="G8ZMD0"/>
<feature type="compositionally biased region" description="Basic and acidic residues" evidence="7">
    <location>
        <begin position="326"/>
        <end position="343"/>
    </location>
</feature>